<organism evidence="2 3">
    <name type="scientific">Passalora fulva</name>
    <name type="common">Tomato leaf mold</name>
    <name type="synonym">Cladosporium fulvum</name>
    <dbReference type="NCBI Taxonomy" id="5499"/>
    <lineage>
        <taxon>Eukaryota</taxon>
        <taxon>Fungi</taxon>
        <taxon>Dikarya</taxon>
        <taxon>Ascomycota</taxon>
        <taxon>Pezizomycotina</taxon>
        <taxon>Dothideomycetes</taxon>
        <taxon>Dothideomycetidae</taxon>
        <taxon>Mycosphaerellales</taxon>
        <taxon>Mycosphaerellaceae</taxon>
        <taxon>Fulvia</taxon>
    </lineage>
</organism>
<feature type="domain" description="Heterokaryon incompatibility" evidence="1">
    <location>
        <begin position="49"/>
        <end position="203"/>
    </location>
</feature>
<name>A0A9Q8P3B0_PASFU</name>
<dbReference type="EMBL" id="CP090163">
    <property type="protein sequence ID" value="UJO11566.1"/>
    <property type="molecule type" value="Genomic_DNA"/>
</dbReference>
<reference evidence="2" key="2">
    <citation type="journal article" date="2022" name="Microb. Genom.">
        <title>A chromosome-scale genome assembly of the tomato pathogen Cladosporium fulvum reveals a compartmentalized genome architecture and the presence of a dispensable chromosome.</title>
        <authorList>
            <person name="Zaccaron A.Z."/>
            <person name="Chen L.H."/>
            <person name="Samaras A."/>
            <person name="Stergiopoulos I."/>
        </authorList>
    </citation>
    <scope>NUCLEOTIDE SEQUENCE</scope>
    <source>
        <strain evidence="2">Race5_Kim</strain>
    </source>
</reference>
<evidence type="ECO:0000313" key="2">
    <source>
        <dbReference type="EMBL" id="UJO11566.1"/>
    </source>
</evidence>
<dbReference type="PANTHER" id="PTHR24148:SF73">
    <property type="entry name" value="HET DOMAIN PROTEIN (AFU_ORTHOLOGUE AFUA_8G01020)"/>
    <property type="match status" value="1"/>
</dbReference>
<dbReference type="InterPro" id="IPR010730">
    <property type="entry name" value="HET"/>
</dbReference>
<dbReference type="Pfam" id="PF26639">
    <property type="entry name" value="Het-6_barrel"/>
    <property type="match status" value="1"/>
</dbReference>
<accession>A0A9Q8P3B0</accession>
<dbReference type="Pfam" id="PF06985">
    <property type="entry name" value="HET"/>
    <property type="match status" value="1"/>
</dbReference>
<evidence type="ECO:0000259" key="1">
    <source>
        <dbReference type="Pfam" id="PF06985"/>
    </source>
</evidence>
<gene>
    <name evidence="2" type="ORF">CLAFUR5_00067</name>
</gene>
<proteinExistence type="predicted"/>
<reference evidence="2" key="1">
    <citation type="submission" date="2021-12" db="EMBL/GenBank/DDBJ databases">
        <authorList>
            <person name="Zaccaron A."/>
            <person name="Stergiopoulos I."/>
        </authorList>
    </citation>
    <scope>NUCLEOTIDE SEQUENCE</scope>
    <source>
        <strain evidence="2">Race5_Kim</strain>
    </source>
</reference>
<dbReference type="InterPro" id="IPR052895">
    <property type="entry name" value="HetReg/Transcr_Mod"/>
</dbReference>
<protein>
    <submittedName>
        <fullName evidence="2">Heterokaryon incompatibility protein 6, OR allele</fullName>
    </submittedName>
</protein>
<dbReference type="OrthoDB" id="3626637at2759"/>
<dbReference type="GeneID" id="71979945"/>
<dbReference type="RefSeq" id="XP_047755932.1">
    <property type="nucleotide sequence ID" value="XM_047899215.1"/>
</dbReference>
<keyword evidence="3" id="KW-1185">Reference proteome</keyword>
<dbReference type="KEGG" id="ffu:CLAFUR5_00067"/>
<dbReference type="Proteomes" id="UP000756132">
    <property type="component" value="Chromosome 1"/>
</dbReference>
<dbReference type="AlphaFoldDB" id="A0A9Q8P3B0"/>
<dbReference type="PANTHER" id="PTHR24148">
    <property type="entry name" value="ANKYRIN REPEAT DOMAIN-CONTAINING PROTEIN 39 HOMOLOG-RELATED"/>
    <property type="match status" value="1"/>
</dbReference>
<sequence length="587" mass="66865">MADHAIHRPLTRRDEIRMLEVSPASQHSPSPLQCTFRHISLQDDKKCDYETISYYWGDQTLSSFIMVDDQVLSVPANTEKALRRMAFADATRVLWIDAVCINQSDLTERSEQVQLMGRVFSSSAGNLIYFGDEHEYTACAMSTLQEMHKDIVEICTKLSNVDRLFGQKGWQHCQGPMQTDINVEALKAFYNNAWFRRLWPVQELVLARKSLLHQGQHIINFRVVIDVAAWMLSYYKSYTNSMHVADGLYNAAWMRWFYQAHRQSRAPQIQHITVGNQELEVCDGRDRIYGMLGMAHPNGIVPDLLAPDYAKSLAAVFRDACLYVIKQEGSAIPLKLLRHRSADDLTDYEYPSWVYRVHGARDELHDPLHELPPFRYQVSSPLSGSPLDRIVDRNILPLDRRQLDTIHSLSGFLTKRRELFLVEISKFVISHDLLAEQTCGLRRIARTLVANGQYAQADNGVQVQADFEAFLGPMLPDGRSEEAVTLNAFTVTMQQAADRFTNISMNFCVNRQIMLTSQGHIGICPKICIPGDIVVLLSMAPLTVVPRPVDDHYFMIGECYLDGAFDNDGNPGELELDHLEEKVFEIH</sequence>
<evidence type="ECO:0000313" key="3">
    <source>
        <dbReference type="Proteomes" id="UP000756132"/>
    </source>
</evidence>